<reference evidence="1 2" key="1">
    <citation type="submission" date="2020-02" db="EMBL/GenBank/DDBJ databases">
        <title>Rhodobacter translucens sp. nov., a novel bacterium isolated from activated sludge.</title>
        <authorList>
            <person name="Liu J."/>
        </authorList>
    </citation>
    <scope>NUCLEOTIDE SEQUENCE [LARGE SCALE GENOMIC DNA]</scope>
    <source>
        <strain evidence="1 2">HX-7-19</strain>
    </source>
</reference>
<comment type="caution">
    <text evidence="1">The sequence shown here is derived from an EMBL/GenBank/DDBJ whole genome shotgun (WGS) entry which is preliminary data.</text>
</comment>
<gene>
    <name evidence="1" type="ORF">G5V65_01490</name>
</gene>
<dbReference type="AlphaFoldDB" id="A0A6M1U3V3"/>
<name>A0A6M1U3V3_9RHOB</name>
<dbReference type="Proteomes" id="UP000474758">
    <property type="component" value="Unassembled WGS sequence"/>
</dbReference>
<dbReference type="RefSeq" id="WP_165046642.1">
    <property type="nucleotide sequence ID" value="NZ_JAALFE010000001.1"/>
</dbReference>
<keyword evidence="2" id="KW-1185">Reference proteome</keyword>
<protein>
    <submittedName>
        <fullName evidence="1">GAF domain-containing protein</fullName>
    </submittedName>
</protein>
<dbReference type="EMBL" id="JAALFE010000001">
    <property type="protein sequence ID" value="NGQ89553.1"/>
    <property type="molecule type" value="Genomic_DNA"/>
</dbReference>
<organism evidence="1 2">
    <name type="scientific">Paragemmobacter kunshanensis</name>
    <dbReference type="NCBI Taxonomy" id="2583234"/>
    <lineage>
        <taxon>Bacteria</taxon>
        <taxon>Pseudomonadati</taxon>
        <taxon>Pseudomonadota</taxon>
        <taxon>Alphaproteobacteria</taxon>
        <taxon>Rhodobacterales</taxon>
        <taxon>Paracoccaceae</taxon>
        <taxon>Paragemmobacter</taxon>
    </lineage>
</organism>
<sequence>MRHASAEPAPSEAFVALERACADLGTRLFTITTHDLDRGLFRRIHSSHPVEYPLHGTKPLERDAWFDLCVVRGEPFIANEPAAFATVFFDHALITSMGLGSAANLPLVDADGSVPGTVNLLAETGHFTTARLTAYGGLVSRFRSAILSDMRSRISEGGPGG</sequence>
<evidence type="ECO:0000313" key="2">
    <source>
        <dbReference type="Proteomes" id="UP000474758"/>
    </source>
</evidence>
<evidence type="ECO:0000313" key="1">
    <source>
        <dbReference type="EMBL" id="NGQ89553.1"/>
    </source>
</evidence>
<proteinExistence type="predicted"/>
<accession>A0A6M1U3V3</accession>
<dbReference type="SUPFAM" id="SSF55781">
    <property type="entry name" value="GAF domain-like"/>
    <property type="match status" value="1"/>
</dbReference>